<protein>
    <submittedName>
        <fullName evidence="2">Uncharacterized protein DUF3325</fullName>
    </submittedName>
</protein>
<accession>A0A2U1CMW0</accession>
<keyword evidence="3" id="KW-1185">Reference proteome</keyword>
<name>A0A2U1CMW0_9BURK</name>
<evidence type="ECO:0000256" key="1">
    <source>
        <dbReference type="SAM" id="Phobius"/>
    </source>
</evidence>
<proteinExistence type="predicted"/>
<dbReference type="AlphaFoldDB" id="A0A2U1CMW0"/>
<dbReference type="OrthoDB" id="8858882at2"/>
<dbReference type="Pfam" id="PF11804">
    <property type="entry name" value="DUF3325"/>
    <property type="match status" value="1"/>
</dbReference>
<reference evidence="2 3" key="1">
    <citation type="submission" date="2018-04" db="EMBL/GenBank/DDBJ databases">
        <title>Genomic Encyclopedia of Type Strains, Phase IV (KMG-IV): sequencing the most valuable type-strain genomes for metagenomic binning, comparative biology and taxonomic classification.</title>
        <authorList>
            <person name="Goeker M."/>
        </authorList>
    </citation>
    <scope>NUCLEOTIDE SEQUENCE [LARGE SCALE GENOMIC DNA]</scope>
    <source>
        <strain evidence="2 3">DSM 10065</strain>
    </source>
</reference>
<keyword evidence="1" id="KW-0812">Transmembrane</keyword>
<organism evidence="2 3">
    <name type="scientific">Pusillimonas noertemannii</name>
    <dbReference type="NCBI Taxonomy" id="305977"/>
    <lineage>
        <taxon>Bacteria</taxon>
        <taxon>Pseudomonadati</taxon>
        <taxon>Pseudomonadota</taxon>
        <taxon>Betaproteobacteria</taxon>
        <taxon>Burkholderiales</taxon>
        <taxon>Alcaligenaceae</taxon>
        <taxon>Pusillimonas</taxon>
    </lineage>
</organism>
<dbReference type="Proteomes" id="UP000246145">
    <property type="component" value="Unassembled WGS sequence"/>
</dbReference>
<dbReference type="STRING" id="1231391.GCA_000308195_00549"/>
<dbReference type="EMBL" id="QEKO01000002">
    <property type="protein sequence ID" value="PVY62342.1"/>
    <property type="molecule type" value="Genomic_DNA"/>
</dbReference>
<dbReference type="InterPro" id="IPR021762">
    <property type="entry name" value="DUF3325"/>
</dbReference>
<dbReference type="RefSeq" id="WP_116518307.1">
    <property type="nucleotide sequence ID" value="NZ_JACCEX010000002.1"/>
</dbReference>
<feature type="transmembrane region" description="Helical" evidence="1">
    <location>
        <begin position="37"/>
        <end position="56"/>
    </location>
</feature>
<evidence type="ECO:0000313" key="3">
    <source>
        <dbReference type="Proteomes" id="UP000246145"/>
    </source>
</evidence>
<keyword evidence="1" id="KW-1133">Transmembrane helix</keyword>
<keyword evidence="1" id="KW-0472">Membrane</keyword>
<feature type="transmembrane region" description="Helical" evidence="1">
    <location>
        <begin position="63"/>
        <end position="83"/>
    </location>
</feature>
<sequence length="109" mass="11540">MNWTSLALEFCGLALLALSMARHHEQVFGDRPALVRPAVAVALGWLLLILSTLPPIARHGTSIGLAVWVGELTLAAFAVLLLHTYAPRFVPPLLAAAAVSVPAWLLIAG</sequence>
<evidence type="ECO:0000313" key="2">
    <source>
        <dbReference type="EMBL" id="PVY62342.1"/>
    </source>
</evidence>
<comment type="caution">
    <text evidence="2">The sequence shown here is derived from an EMBL/GenBank/DDBJ whole genome shotgun (WGS) entry which is preliminary data.</text>
</comment>
<feature type="transmembrane region" description="Helical" evidence="1">
    <location>
        <begin position="89"/>
        <end position="107"/>
    </location>
</feature>
<gene>
    <name evidence="2" type="ORF">C7440_1835</name>
</gene>